<protein>
    <recommendedName>
        <fullName evidence="1">malate dehydrogenase</fullName>
        <ecNumber evidence="1">1.1.1.37</ecNumber>
    </recommendedName>
</protein>
<dbReference type="InterPro" id="IPR036291">
    <property type="entry name" value="NAD(P)-bd_dom_sf"/>
</dbReference>
<accession>A0A2C9V4M8</accession>
<dbReference type="STRING" id="3983.A0A2C9V4M8"/>
<keyword evidence="2" id="KW-0816">Tricarboxylic acid cycle</keyword>
<evidence type="ECO:0000259" key="5">
    <source>
        <dbReference type="Pfam" id="PF00056"/>
    </source>
</evidence>
<dbReference type="AlphaFoldDB" id="A0A2C9V4M8"/>
<dbReference type="GO" id="GO:0005737">
    <property type="term" value="C:cytoplasm"/>
    <property type="evidence" value="ECO:0000318"/>
    <property type="project" value="GO_Central"/>
</dbReference>
<sequence>MESSAEAIQRIARISAHLLPPNFQMEGSFVLKGGDCMAKRRTPGLKVTILGTTEGIGQPLAMLVKMNPLFSFLHLYDVVNAPRVTTDISRMNTSQPQLGKALKGMNLVIIPTGVPKKLGMIRDDLFNINVGIVTTLKGIAKCCPMEIVNLISNIVNSVVSIATEVFMKAGTYDPKQLMGITMLDVVRANCKKTKIK</sequence>
<dbReference type="GO" id="GO:0006099">
    <property type="term" value="P:tricarboxylic acid cycle"/>
    <property type="evidence" value="ECO:0007669"/>
    <property type="project" value="UniProtKB-KW"/>
</dbReference>
<gene>
    <name evidence="6" type="ORF">MANES_10G090600</name>
</gene>
<dbReference type="Pfam" id="PF00056">
    <property type="entry name" value="Ldh_1_N"/>
    <property type="match status" value="1"/>
</dbReference>
<dbReference type="PANTHER" id="PTHR11540">
    <property type="entry name" value="MALATE AND LACTATE DEHYDROGENASE"/>
    <property type="match status" value="1"/>
</dbReference>
<feature type="domain" description="Lactate/malate dehydrogenase N-terminal" evidence="5">
    <location>
        <begin position="46"/>
        <end position="179"/>
    </location>
</feature>
<evidence type="ECO:0000256" key="1">
    <source>
        <dbReference type="ARBA" id="ARBA00012995"/>
    </source>
</evidence>
<dbReference type="PANTHER" id="PTHR11540:SF58">
    <property type="entry name" value="MALATE DEHYDROGENASE 1, MITOCHONDRIAL-RELATED"/>
    <property type="match status" value="1"/>
</dbReference>
<dbReference type="GO" id="GO:0005739">
    <property type="term" value="C:mitochondrion"/>
    <property type="evidence" value="ECO:0000318"/>
    <property type="project" value="GO_Central"/>
</dbReference>
<dbReference type="Gene3D" id="3.40.50.720">
    <property type="entry name" value="NAD(P)-binding Rossmann-like Domain"/>
    <property type="match status" value="1"/>
</dbReference>
<evidence type="ECO:0000313" key="6">
    <source>
        <dbReference type="EMBL" id="OAY39383.1"/>
    </source>
</evidence>
<dbReference type="InterPro" id="IPR001236">
    <property type="entry name" value="Lactate/malate_DH_N"/>
</dbReference>
<organism evidence="6">
    <name type="scientific">Manihot esculenta</name>
    <name type="common">Cassava</name>
    <name type="synonym">Jatropha manihot</name>
    <dbReference type="NCBI Taxonomy" id="3983"/>
    <lineage>
        <taxon>Eukaryota</taxon>
        <taxon>Viridiplantae</taxon>
        <taxon>Streptophyta</taxon>
        <taxon>Embryophyta</taxon>
        <taxon>Tracheophyta</taxon>
        <taxon>Spermatophyta</taxon>
        <taxon>Magnoliopsida</taxon>
        <taxon>eudicotyledons</taxon>
        <taxon>Gunneridae</taxon>
        <taxon>Pentapetalae</taxon>
        <taxon>rosids</taxon>
        <taxon>fabids</taxon>
        <taxon>Malpighiales</taxon>
        <taxon>Euphorbiaceae</taxon>
        <taxon>Crotonoideae</taxon>
        <taxon>Manihoteae</taxon>
        <taxon>Manihot</taxon>
    </lineage>
</organism>
<keyword evidence="3" id="KW-0560">Oxidoreductase</keyword>
<dbReference type="EC" id="1.1.1.37" evidence="1"/>
<name>A0A2C9V4M8_MANES</name>
<evidence type="ECO:0000256" key="2">
    <source>
        <dbReference type="ARBA" id="ARBA00022532"/>
    </source>
</evidence>
<proteinExistence type="predicted"/>
<evidence type="ECO:0000256" key="4">
    <source>
        <dbReference type="ARBA" id="ARBA00023027"/>
    </source>
</evidence>
<keyword evidence="4" id="KW-0520">NAD</keyword>
<dbReference type="EMBL" id="CM004396">
    <property type="protein sequence ID" value="OAY39383.1"/>
    <property type="molecule type" value="Genomic_DNA"/>
</dbReference>
<dbReference type="SUPFAM" id="SSF51735">
    <property type="entry name" value="NAD(P)-binding Rossmann-fold domains"/>
    <property type="match status" value="1"/>
</dbReference>
<dbReference type="GO" id="GO:0030060">
    <property type="term" value="F:L-malate dehydrogenase (NAD+) activity"/>
    <property type="evidence" value="ECO:0000318"/>
    <property type="project" value="GO_Central"/>
</dbReference>
<reference evidence="6" key="1">
    <citation type="submission" date="2016-02" db="EMBL/GenBank/DDBJ databases">
        <title>WGS assembly of Manihot esculenta.</title>
        <authorList>
            <person name="Bredeson J.V."/>
            <person name="Prochnik S.E."/>
            <person name="Lyons J.B."/>
            <person name="Schmutz J."/>
            <person name="Grimwood J."/>
            <person name="Vrebalov J."/>
            <person name="Bart R.S."/>
            <person name="Amuge T."/>
            <person name="Ferguson M.E."/>
            <person name="Green R."/>
            <person name="Putnam N."/>
            <person name="Stites J."/>
            <person name="Rounsley S."/>
            <person name="Rokhsar D.S."/>
        </authorList>
    </citation>
    <scope>NUCLEOTIDE SEQUENCE [LARGE SCALE GENOMIC DNA]</scope>
    <source>
        <tissue evidence="6">Leaf</tissue>
    </source>
</reference>
<evidence type="ECO:0000256" key="3">
    <source>
        <dbReference type="ARBA" id="ARBA00023002"/>
    </source>
</evidence>